<dbReference type="EMBL" id="MZGS01000017">
    <property type="protein sequence ID" value="PWB87725.1"/>
    <property type="molecule type" value="Genomic_DNA"/>
</dbReference>
<sequence>MKASKLLEIIRENLKDYDIEYVRNKVTDDRYKDPLTKKLAKYNSETYDDIYGIDIVDDFEIKDALINNLKKDIGFYFDTYAGGDEETKYFTENLSLYLALIAKKPLHPFSEDKKDDIFFTDGEFYCKGRAQYIHDKNTLCKYCVSKNMPFNMMF</sequence>
<evidence type="ECO:0000313" key="2">
    <source>
        <dbReference type="EMBL" id="PWB87725.1"/>
    </source>
</evidence>
<reference evidence="2 3" key="1">
    <citation type="submission" date="2017-03" db="EMBL/GenBank/DDBJ databases">
        <title>Genome sequence of Methanobrevibacter thaueri.</title>
        <authorList>
            <person name="Poehlein A."/>
            <person name="Seedorf H."/>
            <person name="Daniel R."/>
        </authorList>
    </citation>
    <scope>NUCLEOTIDE SEQUENCE [LARGE SCALE GENOMIC DNA]</scope>
    <source>
        <strain evidence="2 3">DSM 11995</strain>
    </source>
</reference>
<proteinExistence type="inferred from homology"/>
<evidence type="ECO:0000256" key="1">
    <source>
        <dbReference type="HAMAP-Rule" id="MF_00763"/>
    </source>
</evidence>
<organism evidence="2 3">
    <name type="scientific">Methanobrevibacter thaueri</name>
    <dbReference type="NCBI Taxonomy" id="190975"/>
    <lineage>
        <taxon>Archaea</taxon>
        <taxon>Methanobacteriati</taxon>
        <taxon>Methanobacteriota</taxon>
        <taxon>Methanomada group</taxon>
        <taxon>Methanobacteria</taxon>
        <taxon>Methanobacteriales</taxon>
        <taxon>Methanobacteriaceae</taxon>
        <taxon>Methanobrevibacter</taxon>
    </lineage>
</organism>
<dbReference type="HAMAP" id="MF_00763">
    <property type="entry name" value="UPF0305"/>
    <property type="match status" value="1"/>
</dbReference>
<comment type="caution">
    <text evidence="2">The sequence shown here is derived from an EMBL/GenBank/DDBJ whole genome shotgun (WGS) entry which is preliminary data.</text>
</comment>
<dbReference type="AlphaFoldDB" id="A0A315XN29"/>
<dbReference type="InterPro" id="IPR019215">
    <property type="entry name" value="DUF2115"/>
</dbReference>
<keyword evidence="3" id="KW-1185">Reference proteome</keyword>
<dbReference type="Proteomes" id="UP000251717">
    <property type="component" value="Unassembled WGS sequence"/>
</dbReference>
<accession>A0A315XN29</accession>
<dbReference type="Pfam" id="PF09888">
    <property type="entry name" value="DUF2115"/>
    <property type="match status" value="1"/>
</dbReference>
<evidence type="ECO:0000313" key="3">
    <source>
        <dbReference type="Proteomes" id="UP000251717"/>
    </source>
</evidence>
<dbReference type="OrthoDB" id="81482at2157"/>
<name>A0A315XN29_9EURY</name>
<gene>
    <name evidence="2" type="ORF">MBBTH_06940</name>
</gene>
<dbReference type="RefSeq" id="WP_116591665.1">
    <property type="nucleotide sequence ID" value="NZ_JBGUNC010000021.1"/>
</dbReference>
<protein>
    <recommendedName>
        <fullName evidence="1">UPF0305 protein MBBTH_06940</fullName>
    </recommendedName>
</protein>
<comment type="similarity">
    <text evidence="1">Belongs to the UPF0305 family.</text>
</comment>